<evidence type="ECO:0000256" key="12">
    <source>
        <dbReference type="PIRSR" id="PIRSR005557-2"/>
    </source>
</evidence>
<keyword evidence="3" id="KW-0328">Glycosyltransferase</keyword>
<evidence type="ECO:0000313" key="15">
    <source>
        <dbReference type="Proteomes" id="UP001066276"/>
    </source>
</evidence>
<dbReference type="PANTHER" id="PTHR11987">
    <property type="entry name" value="ALPHA-2,8-SIALYLTRANSFERASE"/>
    <property type="match status" value="1"/>
</dbReference>
<dbReference type="GO" id="GO:0009311">
    <property type="term" value="P:oligosaccharide metabolic process"/>
    <property type="evidence" value="ECO:0007669"/>
    <property type="project" value="TreeGrafter"/>
</dbReference>
<evidence type="ECO:0000256" key="10">
    <source>
        <dbReference type="ARBA" id="ARBA00023157"/>
    </source>
</evidence>
<evidence type="ECO:0000256" key="2">
    <source>
        <dbReference type="ARBA" id="ARBA00006003"/>
    </source>
</evidence>
<keyword evidence="5 13" id="KW-0812">Transmembrane</keyword>
<dbReference type="GO" id="GO:0006491">
    <property type="term" value="P:N-glycan processing"/>
    <property type="evidence" value="ECO:0007669"/>
    <property type="project" value="TreeGrafter"/>
</dbReference>
<evidence type="ECO:0000256" key="1">
    <source>
        <dbReference type="ARBA" id="ARBA00004323"/>
    </source>
</evidence>
<protein>
    <submittedName>
        <fullName evidence="14">Uncharacterized protein</fullName>
    </submittedName>
</protein>
<organism evidence="14 15">
    <name type="scientific">Pleurodeles waltl</name>
    <name type="common">Iberian ribbed newt</name>
    <dbReference type="NCBI Taxonomy" id="8319"/>
    <lineage>
        <taxon>Eukaryota</taxon>
        <taxon>Metazoa</taxon>
        <taxon>Chordata</taxon>
        <taxon>Craniata</taxon>
        <taxon>Vertebrata</taxon>
        <taxon>Euteleostomi</taxon>
        <taxon>Amphibia</taxon>
        <taxon>Batrachia</taxon>
        <taxon>Caudata</taxon>
        <taxon>Salamandroidea</taxon>
        <taxon>Salamandridae</taxon>
        <taxon>Pleurodelinae</taxon>
        <taxon>Pleurodeles</taxon>
    </lineage>
</organism>
<dbReference type="PIRSF" id="PIRSF005557">
    <property type="entry name" value="Sialyl_trans"/>
    <property type="match status" value="1"/>
</dbReference>
<dbReference type="InterPro" id="IPR050943">
    <property type="entry name" value="Glycosyltr_29_Sialyltrsf"/>
</dbReference>
<dbReference type="GO" id="GO:0003828">
    <property type="term" value="F:alpha-N-acetylneuraminate alpha-2,8-sialyltransferase activity"/>
    <property type="evidence" value="ECO:0007669"/>
    <property type="project" value="TreeGrafter"/>
</dbReference>
<dbReference type="InterPro" id="IPR012163">
    <property type="entry name" value="Sialyl_trans"/>
</dbReference>
<dbReference type="GO" id="GO:0000139">
    <property type="term" value="C:Golgi membrane"/>
    <property type="evidence" value="ECO:0007669"/>
    <property type="project" value="UniProtKB-SubCell"/>
</dbReference>
<feature type="transmembrane region" description="Helical" evidence="13">
    <location>
        <begin position="6"/>
        <end position="24"/>
    </location>
</feature>
<sequence length="371" mass="42393">MRLVQLLVWVLVVCGVAIVYYTVFRKARLPRQEEGACKRSEEVRTKPSKFACARLTKVLTAQSLNKKFDEETLMREVAALLRCPRHEDKTRINYYRSALKRCCNASDWLIVTQENAPLGQNIVYETQKNKKVNVTEEMFNLFPKTPPFSSKPLKSCAVVGNGDILSGSCCGREIDQNDFVIRFNVPPLLNYTDDAGRKAHIVTLNPSIVIQRFQNLNTRRKAFGDMMQSYGDALILMPAFSFTVNTEVSFKVQYTLDDFGLASKMVSFHPVYLQNLAEHWKAKGLKVHRLSSGLMLVSAALELCDTITLYGFWPFSTDWKGRKLSYHYYDQIMPNKVVHSMPVEFLIYSQMHIDGALQLHVGQCPEKRSHS</sequence>
<dbReference type="AlphaFoldDB" id="A0AAV7KP37"/>
<evidence type="ECO:0000256" key="13">
    <source>
        <dbReference type="SAM" id="Phobius"/>
    </source>
</evidence>
<accession>A0AAV7KP37</accession>
<dbReference type="EMBL" id="JANPWB010000016">
    <property type="protein sequence ID" value="KAJ1080287.1"/>
    <property type="molecule type" value="Genomic_DNA"/>
</dbReference>
<keyword evidence="10" id="KW-1015">Disulfide bond</keyword>
<keyword evidence="15" id="KW-1185">Reference proteome</keyword>
<feature type="disulfide bond" evidence="12">
    <location>
        <begin position="156"/>
        <end position="304"/>
    </location>
</feature>
<dbReference type="Pfam" id="PF00777">
    <property type="entry name" value="Glyco_transf_29"/>
    <property type="match status" value="1"/>
</dbReference>
<dbReference type="PANTHER" id="PTHR11987:SF29">
    <property type="entry name" value="ALPHA-2,8-SIALYLTRANSFERASE 8F"/>
    <property type="match status" value="1"/>
</dbReference>
<proteinExistence type="inferred from homology"/>
<name>A0AAV7KP37_PLEWA</name>
<dbReference type="Gene3D" id="3.90.1480.20">
    <property type="entry name" value="Glycosyl transferase family 29"/>
    <property type="match status" value="1"/>
</dbReference>
<keyword evidence="6" id="KW-0735">Signal-anchor</keyword>
<evidence type="ECO:0000256" key="4">
    <source>
        <dbReference type="ARBA" id="ARBA00022679"/>
    </source>
</evidence>
<evidence type="ECO:0000256" key="11">
    <source>
        <dbReference type="ARBA" id="ARBA00023180"/>
    </source>
</evidence>
<comment type="subcellular location">
    <subcellularLocation>
        <location evidence="1">Golgi apparatus membrane</location>
        <topology evidence="1">Single-pass type II membrane protein</topology>
    </subcellularLocation>
</comment>
<reference evidence="14" key="1">
    <citation type="journal article" date="2022" name="bioRxiv">
        <title>Sequencing and chromosome-scale assembly of the giantPleurodeles waltlgenome.</title>
        <authorList>
            <person name="Brown T."/>
            <person name="Elewa A."/>
            <person name="Iarovenko S."/>
            <person name="Subramanian E."/>
            <person name="Araus A.J."/>
            <person name="Petzold A."/>
            <person name="Susuki M."/>
            <person name="Suzuki K.-i.T."/>
            <person name="Hayashi T."/>
            <person name="Toyoda A."/>
            <person name="Oliveira C."/>
            <person name="Osipova E."/>
            <person name="Leigh N.D."/>
            <person name="Simon A."/>
            <person name="Yun M.H."/>
        </authorList>
    </citation>
    <scope>NUCLEOTIDE SEQUENCE</scope>
    <source>
        <strain evidence="14">20211129_DDA</strain>
        <tissue evidence="14">Liver</tissue>
    </source>
</reference>
<evidence type="ECO:0000313" key="14">
    <source>
        <dbReference type="EMBL" id="KAJ1080287.1"/>
    </source>
</evidence>
<evidence type="ECO:0000256" key="7">
    <source>
        <dbReference type="ARBA" id="ARBA00022989"/>
    </source>
</evidence>
<evidence type="ECO:0000256" key="8">
    <source>
        <dbReference type="ARBA" id="ARBA00023034"/>
    </source>
</evidence>
<dbReference type="InterPro" id="IPR038578">
    <property type="entry name" value="GT29-like_sf"/>
</dbReference>
<gene>
    <name evidence="14" type="ORF">NDU88_000506</name>
</gene>
<comment type="similarity">
    <text evidence="2">Belongs to the glycosyltransferase 29 family.</text>
</comment>
<keyword evidence="11" id="KW-0325">Glycoprotein</keyword>
<dbReference type="InterPro" id="IPR001675">
    <property type="entry name" value="Glyco_trans_29"/>
</dbReference>
<keyword evidence="8" id="KW-0333">Golgi apparatus</keyword>
<keyword evidence="4" id="KW-0808">Transferase</keyword>
<evidence type="ECO:0000256" key="3">
    <source>
        <dbReference type="ARBA" id="ARBA00022676"/>
    </source>
</evidence>
<keyword evidence="9 13" id="KW-0472">Membrane</keyword>
<evidence type="ECO:0000256" key="9">
    <source>
        <dbReference type="ARBA" id="ARBA00023136"/>
    </source>
</evidence>
<evidence type="ECO:0000256" key="6">
    <source>
        <dbReference type="ARBA" id="ARBA00022968"/>
    </source>
</evidence>
<comment type="caution">
    <text evidence="14">The sequence shown here is derived from an EMBL/GenBank/DDBJ whole genome shotgun (WGS) entry which is preliminary data.</text>
</comment>
<keyword evidence="7 13" id="KW-1133">Transmembrane helix</keyword>
<evidence type="ECO:0000256" key="5">
    <source>
        <dbReference type="ARBA" id="ARBA00022692"/>
    </source>
</evidence>
<dbReference type="Proteomes" id="UP001066276">
    <property type="component" value="Chromosome 12"/>
</dbReference>